<dbReference type="SMART" id="SM00382">
    <property type="entry name" value="AAA"/>
    <property type="match status" value="1"/>
</dbReference>
<feature type="domain" description="ABC transporter" evidence="11">
    <location>
        <begin position="354"/>
        <end position="595"/>
    </location>
</feature>
<name>A0A9X2MUL3_9BACL</name>
<comment type="subcellular location">
    <subcellularLocation>
        <location evidence="1">Cell membrane</location>
        <topology evidence="1">Multi-pass membrane protein</topology>
    </subcellularLocation>
</comment>
<dbReference type="InterPro" id="IPR027417">
    <property type="entry name" value="P-loop_NTPase"/>
</dbReference>
<dbReference type="PROSITE" id="PS50893">
    <property type="entry name" value="ABC_TRANSPORTER_2"/>
    <property type="match status" value="1"/>
</dbReference>
<dbReference type="InterPro" id="IPR003593">
    <property type="entry name" value="AAA+_ATPase"/>
</dbReference>
<dbReference type="PROSITE" id="PS50929">
    <property type="entry name" value="ABC_TM1F"/>
    <property type="match status" value="1"/>
</dbReference>
<evidence type="ECO:0000313" key="13">
    <source>
        <dbReference type="EMBL" id="MCR2806820.1"/>
    </source>
</evidence>
<dbReference type="Gene3D" id="3.40.50.300">
    <property type="entry name" value="P-loop containing nucleotide triphosphate hydrolases"/>
    <property type="match status" value="1"/>
</dbReference>
<protein>
    <submittedName>
        <fullName evidence="13">ABC transporter ATP-binding protein/permease</fullName>
    </submittedName>
</protein>
<evidence type="ECO:0000256" key="1">
    <source>
        <dbReference type="ARBA" id="ARBA00004651"/>
    </source>
</evidence>
<dbReference type="Proteomes" id="UP001141950">
    <property type="component" value="Unassembled WGS sequence"/>
</dbReference>
<evidence type="ECO:0000256" key="9">
    <source>
        <dbReference type="ARBA" id="ARBA00023136"/>
    </source>
</evidence>
<evidence type="ECO:0000256" key="5">
    <source>
        <dbReference type="ARBA" id="ARBA00022741"/>
    </source>
</evidence>
<keyword evidence="5" id="KW-0547">Nucleotide-binding</keyword>
<evidence type="ECO:0000256" key="8">
    <source>
        <dbReference type="ARBA" id="ARBA00022989"/>
    </source>
</evidence>
<dbReference type="InterPro" id="IPR003439">
    <property type="entry name" value="ABC_transporter-like_ATP-bd"/>
</dbReference>
<accession>A0A9X2MUL3</accession>
<reference evidence="13" key="1">
    <citation type="submission" date="2022-08" db="EMBL/GenBank/DDBJ databases">
        <title>The genomic sequence of strain Paenibacillus sp. SCIV0701.</title>
        <authorList>
            <person name="Zhao H."/>
        </authorList>
    </citation>
    <scope>NUCLEOTIDE SEQUENCE</scope>
    <source>
        <strain evidence="13">SCIV0701</strain>
    </source>
</reference>
<feature type="transmembrane region" description="Helical" evidence="10">
    <location>
        <begin position="288"/>
        <end position="308"/>
    </location>
</feature>
<dbReference type="GO" id="GO:0015421">
    <property type="term" value="F:ABC-type oligopeptide transporter activity"/>
    <property type="evidence" value="ECO:0007669"/>
    <property type="project" value="TreeGrafter"/>
</dbReference>
<feature type="domain" description="ABC transmembrane type-1" evidence="12">
    <location>
        <begin position="50"/>
        <end position="319"/>
    </location>
</feature>
<keyword evidence="9 10" id="KW-0472">Membrane</keyword>
<feature type="transmembrane region" description="Helical" evidence="10">
    <location>
        <begin position="260"/>
        <end position="282"/>
    </location>
</feature>
<dbReference type="FunFam" id="3.40.50.300:FF:000299">
    <property type="entry name" value="ABC transporter ATP-binding protein/permease"/>
    <property type="match status" value="1"/>
</dbReference>
<dbReference type="PANTHER" id="PTHR43394:SF1">
    <property type="entry name" value="ATP-BINDING CASSETTE SUB-FAMILY B MEMBER 10, MITOCHONDRIAL"/>
    <property type="match status" value="1"/>
</dbReference>
<evidence type="ECO:0000256" key="3">
    <source>
        <dbReference type="ARBA" id="ARBA00022475"/>
    </source>
</evidence>
<evidence type="ECO:0000256" key="10">
    <source>
        <dbReference type="SAM" id="Phobius"/>
    </source>
</evidence>
<keyword evidence="8 10" id="KW-1133">Transmembrane helix</keyword>
<keyword evidence="6" id="KW-0788">Thiol protease</keyword>
<gene>
    <name evidence="13" type="ORF">NQZ67_23330</name>
</gene>
<dbReference type="SUPFAM" id="SSF52540">
    <property type="entry name" value="P-loop containing nucleoside triphosphate hydrolases"/>
    <property type="match status" value="1"/>
</dbReference>
<evidence type="ECO:0000313" key="14">
    <source>
        <dbReference type="Proteomes" id="UP001141950"/>
    </source>
</evidence>
<dbReference type="GO" id="GO:0016887">
    <property type="term" value="F:ATP hydrolysis activity"/>
    <property type="evidence" value="ECO:0007669"/>
    <property type="project" value="InterPro"/>
</dbReference>
<evidence type="ECO:0000259" key="12">
    <source>
        <dbReference type="PROSITE" id="PS50929"/>
    </source>
</evidence>
<keyword evidence="7 13" id="KW-0067">ATP-binding</keyword>
<dbReference type="Pfam" id="PF00005">
    <property type="entry name" value="ABC_tran"/>
    <property type="match status" value="1"/>
</dbReference>
<dbReference type="InterPro" id="IPR036640">
    <property type="entry name" value="ABC1_TM_sf"/>
</dbReference>
<keyword evidence="14" id="KW-1185">Reference proteome</keyword>
<sequence>MRDIYRNATANIANNFFVFRLAWSMHPQRVIADFVIQAGRQFSNVFFAVYFMKYLIESISNQRDFQQILYFIIMTLAMLLALSLLDNWYMHRFRPLSDIRLYEKLYLLLFRKAASVELKCFEDHEFYNKYTKAIQEADQRISAVLDNLSRIIFSSLAAISIFTVMYSIDPWVLLFAFLPIIGNFYFGKKLNGLQFHQNEESIPYRRKMDYVNRVIYLSNYAKEIRLSRIFSVLRDTYKEGYEGVVSVIHKYRVRAGVISFFKLFLTFTLIFQGVLLYGAYLAMVKQSIPISSFIVLGTAMVSGAWALIRLSDSIVEVNKNGIYIENLKGFLSYDSEIEENAASDRPCTPPLQHIAFRQLHFTYDGAKTASLQDITLEVHKNEKIALVGHNGAGKSTLIKLMMRLYDPTKGEIVLNGRNIKAFDLASYRSLFGTVFQDFKIFSMTIAENVLMREVENDADRQLVIESLKKSKVYDKVAALPNGIDTILTKEFDDEGVVLSGGEYQKIAIARMFARPAEILILDEPTSALDPIAEYEIFESMLEACKDKAVVIISHRMSSAMLADRIYYMEDGMIREAGSHQELMQSKGKYAELFLKQAEKYVDQEELSEAVKPYEVQQT</sequence>
<keyword evidence="4 10" id="KW-0812">Transmembrane</keyword>
<evidence type="ECO:0000256" key="2">
    <source>
        <dbReference type="ARBA" id="ARBA00022448"/>
    </source>
</evidence>
<dbReference type="PANTHER" id="PTHR43394">
    <property type="entry name" value="ATP-DEPENDENT PERMEASE MDL1, MITOCHONDRIAL"/>
    <property type="match status" value="1"/>
</dbReference>
<organism evidence="13 14">
    <name type="scientific">Paenibacillus soyae</name>
    <dbReference type="NCBI Taxonomy" id="2969249"/>
    <lineage>
        <taxon>Bacteria</taxon>
        <taxon>Bacillati</taxon>
        <taxon>Bacillota</taxon>
        <taxon>Bacilli</taxon>
        <taxon>Bacillales</taxon>
        <taxon>Paenibacillaceae</taxon>
        <taxon>Paenibacillus</taxon>
    </lineage>
</organism>
<dbReference type="Gene3D" id="1.20.1560.10">
    <property type="entry name" value="ABC transporter type 1, transmembrane domain"/>
    <property type="match status" value="1"/>
</dbReference>
<feature type="transmembrane region" description="Helical" evidence="10">
    <location>
        <begin position="68"/>
        <end position="90"/>
    </location>
</feature>
<evidence type="ECO:0000256" key="4">
    <source>
        <dbReference type="ARBA" id="ARBA00022692"/>
    </source>
</evidence>
<dbReference type="InterPro" id="IPR011527">
    <property type="entry name" value="ABC1_TM_dom"/>
</dbReference>
<dbReference type="GO" id="GO:0005524">
    <property type="term" value="F:ATP binding"/>
    <property type="evidence" value="ECO:0007669"/>
    <property type="project" value="UniProtKB-KW"/>
</dbReference>
<evidence type="ECO:0000259" key="11">
    <source>
        <dbReference type="PROSITE" id="PS50893"/>
    </source>
</evidence>
<dbReference type="GO" id="GO:0008234">
    <property type="term" value="F:cysteine-type peptidase activity"/>
    <property type="evidence" value="ECO:0007669"/>
    <property type="project" value="UniProtKB-KW"/>
</dbReference>
<dbReference type="GO" id="GO:0005886">
    <property type="term" value="C:plasma membrane"/>
    <property type="evidence" value="ECO:0007669"/>
    <property type="project" value="UniProtKB-SubCell"/>
</dbReference>
<keyword evidence="6" id="KW-0378">Hydrolase</keyword>
<dbReference type="EMBL" id="JANIPJ010000020">
    <property type="protein sequence ID" value="MCR2806820.1"/>
    <property type="molecule type" value="Genomic_DNA"/>
</dbReference>
<feature type="transmembrane region" description="Helical" evidence="10">
    <location>
        <begin position="171"/>
        <end position="187"/>
    </location>
</feature>
<keyword evidence="3" id="KW-1003">Cell membrane</keyword>
<keyword evidence="2" id="KW-0813">Transport</keyword>
<dbReference type="CDD" id="cd03228">
    <property type="entry name" value="ABCC_MRP_Like"/>
    <property type="match status" value="1"/>
</dbReference>
<dbReference type="AlphaFoldDB" id="A0A9X2MUL3"/>
<dbReference type="InterPro" id="IPR039421">
    <property type="entry name" value="Type_1_exporter"/>
</dbReference>
<evidence type="ECO:0000256" key="6">
    <source>
        <dbReference type="ARBA" id="ARBA00022807"/>
    </source>
</evidence>
<dbReference type="SUPFAM" id="SSF90123">
    <property type="entry name" value="ABC transporter transmembrane region"/>
    <property type="match status" value="1"/>
</dbReference>
<evidence type="ECO:0000256" key="7">
    <source>
        <dbReference type="ARBA" id="ARBA00022840"/>
    </source>
</evidence>
<dbReference type="RefSeq" id="WP_257450776.1">
    <property type="nucleotide sequence ID" value="NZ_JANIPJ010000020.1"/>
</dbReference>
<comment type="caution">
    <text evidence="13">The sequence shown here is derived from an EMBL/GenBank/DDBJ whole genome shotgun (WGS) entry which is preliminary data.</text>
</comment>
<keyword evidence="6" id="KW-0645">Protease</keyword>
<proteinExistence type="predicted"/>